<evidence type="ECO:0000313" key="2">
    <source>
        <dbReference type="Proteomes" id="UP001296993"/>
    </source>
</evidence>
<gene>
    <name evidence="1" type="ORF">JOF47_001604</name>
</gene>
<dbReference type="InterPro" id="IPR011249">
    <property type="entry name" value="Metalloenz_LuxS/M16"/>
</dbReference>
<evidence type="ECO:0000313" key="1">
    <source>
        <dbReference type="EMBL" id="MBP2386093.1"/>
    </source>
</evidence>
<dbReference type="Gene3D" id="3.30.830.10">
    <property type="entry name" value="Metalloenzyme, LuxS/M16 peptidase-like"/>
    <property type="match status" value="2"/>
</dbReference>
<dbReference type="EMBL" id="JAGIOF010000001">
    <property type="protein sequence ID" value="MBP2386093.1"/>
    <property type="molecule type" value="Genomic_DNA"/>
</dbReference>
<name>A0ABS4XCZ2_9MICC</name>
<dbReference type="RefSeq" id="WP_209997057.1">
    <property type="nucleotide sequence ID" value="NZ_BAAAJY010000003.1"/>
</dbReference>
<reference evidence="1 2" key="1">
    <citation type="submission" date="2021-03" db="EMBL/GenBank/DDBJ databases">
        <title>Sequencing the genomes of 1000 actinobacteria strains.</title>
        <authorList>
            <person name="Klenk H.-P."/>
        </authorList>
    </citation>
    <scope>NUCLEOTIDE SEQUENCE [LARGE SCALE GENOMIC DNA]</scope>
    <source>
        <strain evidence="1 2">DSM 15797</strain>
    </source>
</reference>
<organism evidence="1 2">
    <name type="scientific">Paeniglutamicibacter kerguelensis</name>
    <dbReference type="NCBI Taxonomy" id="254788"/>
    <lineage>
        <taxon>Bacteria</taxon>
        <taxon>Bacillati</taxon>
        <taxon>Actinomycetota</taxon>
        <taxon>Actinomycetes</taxon>
        <taxon>Micrococcales</taxon>
        <taxon>Micrococcaceae</taxon>
        <taxon>Paeniglutamicibacter</taxon>
    </lineage>
</organism>
<dbReference type="Proteomes" id="UP001296993">
    <property type="component" value="Unassembled WGS sequence"/>
</dbReference>
<protein>
    <submittedName>
        <fullName evidence="1">Zn-dependent peptidase</fullName>
    </submittedName>
</protein>
<keyword evidence="2" id="KW-1185">Reference proteome</keyword>
<accession>A0ABS4XCZ2</accession>
<sequence>MMKMPETGLHNNIPSYATDRTGLCTGTLIFGVGLRNEPATLAGITHLVEHVVLYMVEHLPLLLGGVVDDDSVKFHATGDAEEVAQFLNAVAVAVSGFSSVPEEVFSREKSVIEAEDPSAFCTVSNGLLTNRFGANGLGVGYLGAPATTGMRLAEAVEWVDRWFTAENAAVTFTGRIPGSLDIRLPSGKVPLREVHPQVIDSPTVVRSPKAGVALSLLVPAEFSSLLGEALYRELTSRLRRSQGLIYSVAVLTTRIDEYRNQLDLVLDPLPANVTTAFGAGMAALDEIAKHGFSGEAVKFARNALQVELAWEDNIASNYLDQMAVDGLLGRSTSTLDELHRRITTQSGEELTRVLNGAMSTLVVAVNRDFKIGRKNAAVFGLASDPFDIWQRVEDQGAHDETVVELDGLTPWKHKSSKATLWLTPSRLVKRKAGKTRSINLLDLAVVGNRQCGCISLMDRRGRSTEIVLDDWKRAKRLRRALLGSFPAEIVREFPEE</sequence>
<comment type="caution">
    <text evidence="1">The sequence shown here is derived from an EMBL/GenBank/DDBJ whole genome shotgun (WGS) entry which is preliminary data.</text>
</comment>
<dbReference type="SUPFAM" id="SSF63411">
    <property type="entry name" value="LuxS/MPP-like metallohydrolase"/>
    <property type="match status" value="2"/>
</dbReference>
<proteinExistence type="predicted"/>